<feature type="compositionally biased region" description="Basic and acidic residues" evidence="2">
    <location>
        <begin position="622"/>
        <end position="653"/>
    </location>
</feature>
<dbReference type="AlphaFoldDB" id="A0A815QWP1"/>
<dbReference type="SMART" id="SM00321">
    <property type="entry name" value="WSC"/>
    <property type="match status" value="2"/>
</dbReference>
<feature type="compositionally biased region" description="Polar residues" evidence="2">
    <location>
        <begin position="607"/>
        <end position="621"/>
    </location>
</feature>
<evidence type="ECO:0000313" key="7">
    <source>
        <dbReference type="Proteomes" id="UP000663870"/>
    </source>
</evidence>
<keyword evidence="3" id="KW-1133">Transmembrane helix</keyword>
<evidence type="ECO:0000259" key="4">
    <source>
        <dbReference type="PROSITE" id="PS51212"/>
    </source>
</evidence>
<dbReference type="InterPro" id="IPR051589">
    <property type="entry name" value="Sialate-O-sulfotransferase"/>
</dbReference>
<dbReference type="EMBL" id="CAJNOL010002155">
    <property type="protein sequence ID" value="CAF1468753.1"/>
    <property type="molecule type" value="Genomic_DNA"/>
</dbReference>
<feature type="region of interest" description="Disordered" evidence="2">
    <location>
        <begin position="464"/>
        <end position="542"/>
    </location>
</feature>
<feature type="compositionally biased region" description="Polar residues" evidence="2">
    <location>
        <begin position="476"/>
        <end position="488"/>
    </location>
</feature>
<dbReference type="Pfam" id="PF01822">
    <property type="entry name" value="WSC"/>
    <property type="match status" value="2"/>
</dbReference>
<dbReference type="Proteomes" id="UP000663870">
    <property type="component" value="Unassembled WGS sequence"/>
</dbReference>
<comment type="caution">
    <text evidence="6">The sequence shown here is derived from an EMBL/GenBank/DDBJ whole genome shotgun (WGS) entry which is preliminary data.</text>
</comment>
<accession>A0A815QWP1</accession>
<dbReference type="PROSITE" id="PS51212">
    <property type="entry name" value="WSC"/>
    <property type="match status" value="2"/>
</dbReference>
<dbReference type="EMBL" id="CAJNOH010001273">
    <property type="protein sequence ID" value="CAF1198197.1"/>
    <property type="molecule type" value="Genomic_DNA"/>
</dbReference>
<sequence>MKIIFLLYYSIVQITIIYASNHYLGCFIDQIGNRDLNIFISDYELLTPQQCILACQEQNFPYAGIQHGNECRCGRQYGKYGRVSDDECIYNCLTSEKCGGHNRNSIYSVFNSIDTYSYTCQNNLIGYQGCFDSITLKIGMGIVYSIEECIKRCSIKYSYAGIMNGNLCHCGNDLNQPLSNSNLCNIQCYKSSTDMTIGCCGGLHVLSVYNIKNYQSSSRKDLSKTMIRVKRADDVTTQITVTTQSSVTNASNLSIAISQTVNSTLSTTTISILPRATIDASFLMSTIIIAPLNQNFTPTDNNTRQSIRQGLIRTINFAFNCLTNSTYPNCTQPRQRIKRQICSSGYDVNLLPDITEISNSTPRKYKVDYSVSDLCNSGALLSAIQVKTATDRLLPQQIIDTLGYNYDGELIRSTTNDSGQTSPTDRKLWLIGAILGPIGFVLLLIFVFCYLHYKCRPRPKNRALTKPVNNAPPASARSTNYKTMSNESITEKPTSEKTIHALIQNDPLVGTGTSSRRLTPSESEKSSTHTPRHSVSADIPLDEIRRQNDVERWRNKLRLQEKFQQSPIKFQDSSVPNTNRSSLSQYDNQAFEHDIPKINIQPADNIVSTHSPRHMPQTTESEVGRTKLHRLLDEVLDKADSEKSYNPDSESERQKRRRQRRRINSVSDDHKILPLYDKNQQISHIPVIPQVSQRPDPSIIRLYYDPYEAGDRAHDIARFTPVELIPKYSIDDQQNNQYSSRSNPPLFFDDSVIADRAATATDAYATPKRLAKTRIETDREAMMRHDNGRIDQRQHKFKDDPAYIDKISKDRDGYRTQARNVWMESEINNDPLRRNDYRDEYLTAKQSVLNTKNIISSIHNELQHITSRSSGDYHA</sequence>
<evidence type="ECO:0000313" key="6">
    <source>
        <dbReference type="EMBL" id="CAF1468753.1"/>
    </source>
</evidence>
<gene>
    <name evidence="6" type="ORF">JXQ802_LOCUS38608</name>
    <name evidence="5" type="ORF">PYM288_LOCUS24728</name>
</gene>
<feature type="compositionally biased region" description="Polar residues" evidence="2">
    <location>
        <begin position="511"/>
        <end position="521"/>
    </location>
</feature>
<evidence type="ECO:0000256" key="3">
    <source>
        <dbReference type="SAM" id="Phobius"/>
    </source>
</evidence>
<protein>
    <recommendedName>
        <fullName evidence="4">WSC domain-containing protein</fullName>
    </recommendedName>
</protein>
<organism evidence="6 7">
    <name type="scientific">Rotaria sordida</name>
    <dbReference type="NCBI Taxonomy" id="392033"/>
    <lineage>
        <taxon>Eukaryota</taxon>
        <taxon>Metazoa</taxon>
        <taxon>Spiralia</taxon>
        <taxon>Gnathifera</taxon>
        <taxon>Rotifera</taxon>
        <taxon>Eurotatoria</taxon>
        <taxon>Bdelloidea</taxon>
        <taxon>Philodinida</taxon>
        <taxon>Philodinidae</taxon>
        <taxon>Rotaria</taxon>
    </lineage>
</organism>
<evidence type="ECO:0000256" key="1">
    <source>
        <dbReference type="ARBA" id="ARBA00022737"/>
    </source>
</evidence>
<dbReference type="Proteomes" id="UP000663854">
    <property type="component" value="Unassembled WGS sequence"/>
</dbReference>
<evidence type="ECO:0000313" key="5">
    <source>
        <dbReference type="EMBL" id="CAF1198197.1"/>
    </source>
</evidence>
<keyword evidence="3" id="KW-0472">Membrane</keyword>
<feature type="compositionally biased region" description="Basic and acidic residues" evidence="2">
    <location>
        <begin position="489"/>
        <end position="499"/>
    </location>
</feature>
<keyword evidence="1" id="KW-0677">Repeat</keyword>
<dbReference type="InterPro" id="IPR002889">
    <property type="entry name" value="WSC_carb-bd"/>
</dbReference>
<dbReference type="PANTHER" id="PTHR45964:SF9">
    <property type="entry name" value="SULFOTRANSFERASE"/>
    <property type="match status" value="1"/>
</dbReference>
<feature type="domain" description="WSC" evidence="4">
    <location>
        <begin position="20"/>
        <end position="110"/>
    </location>
</feature>
<feature type="region of interest" description="Disordered" evidence="2">
    <location>
        <begin position="607"/>
        <end position="669"/>
    </location>
</feature>
<dbReference type="PANTHER" id="PTHR45964">
    <property type="entry name" value="WSCD FAMILY MEMBER CG9164"/>
    <property type="match status" value="1"/>
</dbReference>
<proteinExistence type="predicted"/>
<keyword evidence="3" id="KW-0812">Transmembrane</keyword>
<evidence type="ECO:0000256" key="2">
    <source>
        <dbReference type="SAM" id="MobiDB-lite"/>
    </source>
</evidence>
<feature type="compositionally biased region" description="Basic residues" evidence="2">
    <location>
        <begin position="654"/>
        <end position="663"/>
    </location>
</feature>
<reference evidence="6" key="1">
    <citation type="submission" date="2021-02" db="EMBL/GenBank/DDBJ databases">
        <authorList>
            <person name="Nowell W R."/>
        </authorList>
    </citation>
    <scope>NUCLEOTIDE SEQUENCE</scope>
</reference>
<feature type="domain" description="WSC" evidence="4">
    <location>
        <begin position="124"/>
        <end position="212"/>
    </location>
</feature>
<keyword evidence="7" id="KW-1185">Reference proteome</keyword>
<name>A0A815QWP1_9BILA</name>
<feature type="transmembrane region" description="Helical" evidence="3">
    <location>
        <begin position="428"/>
        <end position="453"/>
    </location>
</feature>